<organism evidence="2 3">
    <name type="scientific">Romeriopsis navalis LEGE 11480</name>
    <dbReference type="NCBI Taxonomy" id="2777977"/>
    <lineage>
        <taxon>Bacteria</taxon>
        <taxon>Bacillati</taxon>
        <taxon>Cyanobacteriota</taxon>
        <taxon>Cyanophyceae</taxon>
        <taxon>Leptolyngbyales</taxon>
        <taxon>Leptolyngbyaceae</taxon>
        <taxon>Romeriopsis</taxon>
        <taxon>Romeriopsis navalis</taxon>
    </lineage>
</organism>
<dbReference type="EMBL" id="JADEXQ010000056">
    <property type="protein sequence ID" value="MBE9031211.1"/>
    <property type="molecule type" value="Genomic_DNA"/>
</dbReference>
<reference evidence="2" key="1">
    <citation type="submission" date="2020-10" db="EMBL/GenBank/DDBJ databases">
        <authorList>
            <person name="Castelo-Branco R."/>
            <person name="Eusebio N."/>
            <person name="Adriana R."/>
            <person name="Vieira A."/>
            <person name="Brugerolle De Fraissinette N."/>
            <person name="Rezende De Castro R."/>
            <person name="Schneider M.P."/>
            <person name="Vasconcelos V."/>
            <person name="Leao P.N."/>
        </authorList>
    </citation>
    <scope>NUCLEOTIDE SEQUENCE</scope>
    <source>
        <strain evidence="2">LEGE 11480</strain>
    </source>
</reference>
<proteinExistence type="predicted"/>
<dbReference type="InterPro" id="IPR008638">
    <property type="entry name" value="FhaB/CdiA-like_TPS"/>
</dbReference>
<comment type="caution">
    <text evidence="2">The sequence shown here is derived from an EMBL/GenBank/DDBJ whole genome shotgun (WGS) entry which is preliminary data.</text>
</comment>
<dbReference type="AlphaFoldDB" id="A0A928VQR6"/>
<dbReference type="SUPFAM" id="SSF51126">
    <property type="entry name" value="Pectin lyase-like"/>
    <property type="match status" value="2"/>
</dbReference>
<accession>A0A928VQR6</accession>
<dbReference type="Proteomes" id="UP000625316">
    <property type="component" value="Unassembled WGS sequence"/>
</dbReference>
<evidence type="ECO:0000313" key="3">
    <source>
        <dbReference type="Proteomes" id="UP000625316"/>
    </source>
</evidence>
<gene>
    <name evidence="2" type="ORF">IQ266_15865</name>
</gene>
<dbReference type="RefSeq" id="WP_264326041.1">
    <property type="nucleotide sequence ID" value="NZ_JADEXQ010000056.1"/>
</dbReference>
<evidence type="ECO:0000259" key="1">
    <source>
        <dbReference type="SMART" id="SM00912"/>
    </source>
</evidence>
<dbReference type="SMART" id="SM00912">
    <property type="entry name" value="Haemagg_act"/>
    <property type="match status" value="1"/>
</dbReference>
<sequence length="625" mass="62424">MKFLIFSLLGILLLPRIAWSQSVILPDDTLGAEQSQVNQSLDLIEGGVRRGQNLFHSFREFNISDGLSAYFIAPDLEIQNIFARVTGINRSEILGVLGTRANVNGTFQASPANLFFLNPNGILFGPNASLDVGGSFVTTTANAIQFGDQGSFSATNPTNTVPLLNIDPSAFLFNAINRQAAIVNQSSAQGTTLSREQPFSGLQVPNGQSLVLLGGDVQMAGGILQAPGGRVELGGLAGVGAIGLIENGNNLQLAFPGGVTFADVSLINNSRINTQAGGGGDIQINAQNIQIRNGSNIFSGIAEGLGSTNSKAGDINVQAQGLVTISNSSAIGSGVLGTGKGGNIKLIGRNVDISNASQVSSVSAGQGNAGDVSIQADDTISFSGRTENGTPSGILTSVVSGNLPGFPVLSGNGKGGNIHLQARSISLADGAIVSSSIFSLSAPVTGASQGQSGNISIEAGSLTVTDGAQLNASTFGEGNAGDVSITVRDDATFNGVSSSAGSAVAETAVGQGGTLALSAGSLTVTNGAQLNSSTFGEGDAGDVSITVRDDATFNGVGSNGFSSSAGSAVAETAVGQGGTLALSAGSLTVIDGAQLNSSTFGEGDAGDISITVRDDATFNGVGSNG</sequence>
<dbReference type="InterPro" id="IPR011050">
    <property type="entry name" value="Pectin_lyase_fold/virulence"/>
</dbReference>
<dbReference type="Pfam" id="PF05860">
    <property type="entry name" value="TPS"/>
    <property type="match status" value="1"/>
</dbReference>
<dbReference type="InterPro" id="IPR012334">
    <property type="entry name" value="Pectin_lyas_fold"/>
</dbReference>
<protein>
    <submittedName>
        <fullName evidence="2">Filamentous hemagglutinin N-terminal domain-containing protein</fullName>
    </submittedName>
</protein>
<evidence type="ECO:0000313" key="2">
    <source>
        <dbReference type="EMBL" id="MBE9031211.1"/>
    </source>
</evidence>
<name>A0A928VQR6_9CYAN</name>
<dbReference type="NCBIfam" id="TIGR01901">
    <property type="entry name" value="adhes_NPXG"/>
    <property type="match status" value="1"/>
</dbReference>
<keyword evidence="3" id="KW-1185">Reference proteome</keyword>
<dbReference type="Gene3D" id="2.160.20.10">
    <property type="entry name" value="Single-stranded right-handed beta-helix, Pectin lyase-like"/>
    <property type="match status" value="2"/>
</dbReference>
<feature type="domain" description="Filamentous haemagglutinin FhaB/tRNA nuclease CdiA-like TPS" evidence="1">
    <location>
        <begin position="25"/>
        <end position="147"/>
    </location>
</feature>
<feature type="non-terminal residue" evidence="2">
    <location>
        <position position="625"/>
    </location>
</feature>